<evidence type="ECO:0000313" key="3">
    <source>
        <dbReference type="EMBL" id="QHC00921.1"/>
    </source>
</evidence>
<dbReference type="InterPro" id="IPR042099">
    <property type="entry name" value="ANL_N_sf"/>
</dbReference>
<dbReference type="OrthoDB" id="9803968at2"/>
<dbReference type="PROSITE" id="PS00455">
    <property type="entry name" value="AMP_BINDING"/>
    <property type="match status" value="1"/>
</dbReference>
<dbReference type="Pfam" id="PF13193">
    <property type="entry name" value="AMP-binding_C"/>
    <property type="match status" value="1"/>
</dbReference>
<feature type="domain" description="AMP-dependent synthetase/ligase" evidence="1">
    <location>
        <begin position="16"/>
        <end position="376"/>
    </location>
</feature>
<sequence>MTTTSTPRFRSPLHLLEQSVQRFADKPALVTSTRTLTYRDLDTEASRVAAALLAGPVDAGDTVSIYAQNRWEWLVAYHSALRAGAVVNPVNVMLTPAELGFVVQDCGATAIFTSADKADEVLTALADLPHECAVIVFDEAPDGAIAFTDLLSYAGAGAPVIEADPKSPSTIGYTSGTTGHPKGAVQSHEAVFLNCALTATMHARTSDDVVVTALPVPHVYGNVAVHSTLLVGGTVVLMERFEAAAALGLIKQHRATMFEGVPAMYSMLLAELAASSSELDSLTRCTVGGQTISGATIDKWESMSGAPLIELWGMTELSGLGTTHSAHVPPVGGSIGVSLPGLEVRVSDLEDPTRSAPAGTAGELMVRGPLVMLGYHGNPEATAEAIEPDGWLHTGDIATQDTSGYVYVVDRRKDMIITGGFNVYPAEIERVISAHPDVALVAVGPVPDAVKGELACAYVVATPGATPTAEDLMEYAARSLAAYKRPRMIRFVDALPTTSTGKIMRRELIRIDAGPDADA</sequence>
<dbReference type="EMBL" id="CP047156">
    <property type="protein sequence ID" value="QHC00921.1"/>
    <property type="molecule type" value="Genomic_DNA"/>
</dbReference>
<evidence type="ECO:0000259" key="1">
    <source>
        <dbReference type="Pfam" id="PF00501"/>
    </source>
</evidence>
<dbReference type="PANTHER" id="PTHR43767">
    <property type="entry name" value="LONG-CHAIN-FATTY-ACID--COA LIGASE"/>
    <property type="match status" value="1"/>
</dbReference>
<dbReference type="InterPro" id="IPR050237">
    <property type="entry name" value="ATP-dep_AMP-bd_enzyme"/>
</dbReference>
<proteinExistence type="predicted"/>
<dbReference type="KEGG" id="eke:EK0264_11920"/>
<dbReference type="InterPro" id="IPR045851">
    <property type="entry name" value="AMP-bd_C_sf"/>
</dbReference>
<dbReference type="AlphaFoldDB" id="A0A7L4YNR1"/>
<dbReference type="GO" id="GO:0016877">
    <property type="term" value="F:ligase activity, forming carbon-sulfur bonds"/>
    <property type="evidence" value="ECO:0007669"/>
    <property type="project" value="UniProtKB-ARBA"/>
</dbReference>
<gene>
    <name evidence="3" type="ORF">EK0264_11920</name>
</gene>
<dbReference type="Gene3D" id="3.30.300.30">
    <property type="match status" value="1"/>
</dbReference>
<dbReference type="Gene3D" id="3.40.50.12780">
    <property type="entry name" value="N-terminal domain of ligase-like"/>
    <property type="match status" value="1"/>
</dbReference>
<evidence type="ECO:0000259" key="2">
    <source>
        <dbReference type="Pfam" id="PF13193"/>
    </source>
</evidence>
<dbReference type="RefSeq" id="WP_159545881.1">
    <property type="nucleotide sequence ID" value="NZ_CP047156.1"/>
</dbReference>
<dbReference type="Proteomes" id="UP000463857">
    <property type="component" value="Chromosome"/>
</dbReference>
<dbReference type="InParanoid" id="A0A7L4YNR1"/>
<dbReference type="InterPro" id="IPR000873">
    <property type="entry name" value="AMP-dep_synth/lig_dom"/>
</dbReference>
<dbReference type="InterPro" id="IPR025110">
    <property type="entry name" value="AMP-bd_C"/>
</dbReference>
<organism evidence="3 4">
    <name type="scientific">Epidermidibacterium keratini</name>
    <dbReference type="NCBI Taxonomy" id="1891644"/>
    <lineage>
        <taxon>Bacteria</taxon>
        <taxon>Bacillati</taxon>
        <taxon>Actinomycetota</taxon>
        <taxon>Actinomycetes</taxon>
        <taxon>Sporichthyales</taxon>
        <taxon>Sporichthyaceae</taxon>
        <taxon>Epidermidibacterium</taxon>
    </lineage>
</organism>
<dbReference type="SUPFAM" id="SSF56801">
    <property type="entry name" value="Acetyl-CoA synthetase-like"/>
    <property type="match status" value="1"/>
</dbReference>
<dbReference type="InterPro" id="IPR020845">
    <property type="entry name" value="AMP-binding_CS"/>
</dbReference>
<name>A0A7L4YNR1_9ACTN</name>
<feature type="domain" description="AMP-binding enzyme C-terminal" evidence="2">
    <location>
        <begin position="427"/>
        <end position="502"/>
    </location>
</feature>
<accession>A0A7L4YNR1</accession>
<protein>
    <submittedName>
        <fullName evidence="3">AMP-binding protein</fullName>
    </submittedName>
</protein>
<evidence type="ECO:0000313" key="4">
    <source>
        <dbReference type="Proteomes" id="UP000463857"/>
    </source>
</evidence>
<reference evidence="3 4" key="1">
    <citation type="journal article" date="2018" name="Int. J. Syst. Evol. Microbiol.">
        <title>Epidermidibacterium keratini gen. nov., sp. nov., a member of the family Sporichthyaceae, isolated from keratin epidermis.</title>
        <authorList>
            <person name="Lee D.G."/>
            <person name="Trujillo M.E."/>
            <person name="Kang S."/>
            <person name="Nam J.J."/>
            <person name="Kim Y.J."/>
        </authorList>
    </citation>
    <scope>NUCLEOTIDE SEQUENCE [LARGE SCALE GENOMIC DNA]</scope>
    <source>
        <strain evidence="3 4">EPI-7</strain>
    </source>
</reference>
<dbReference type="PANTHER" id="PTHR43767:SF12">
    <property type="entry name" value="AMP-DEPENDENT SYNTHETASE AND LIGASE"/>
    <property type="match status" value="1"/>
</dbReference>
<keyword evidence="4" id="KW-1185">Reference proteome</keyword>
<dbReference type="Pfam" id="PF00501">
    <property type="entry name" value="AMP-binding"/>
    <property type="match status" value="1"/>
</dbReference>